<evidence type="ECO:0000256" key="1">
    <source>
        <dbReference type="ARBA" id="ARBA00023125"/>
    </source>
</evidence>
<reference evidence="3 4" key="1">
    <citation type="submission" date="2020-08" db="EMBL/GenBank/DDBJ databases">
        <authorList>
            <person name="Liu C."/>
            <person name="Sun Q."/>
        </authorList>
    </citation>
    <scope>NUCLEOTIDE SEQUENCE [LARGE SCALE GENOMIC DNA]</scope>
    <source>
        <strain evidence="3 4">NSJ-18</strain>
    </source>
</reference>
<organism evidence="3 4">
    <name type="scientific">Romboutsia faecis</name>
    <dbReference type="NCBI Taxonomy" id="2764597"/>
    <lineage>
        <taxon>Bacteria</taxon>
        <taxon>Bacillati</taxon>
        <taxon>Bacillota</taxon>
        <taxon>Clostridia</taxon>
        <taxon>Peptostreptococcales</taxon>
        <taxon>Peptostreptococcaceae</taxon>
        <taxon>Romboutsia</taxon>
    </lineage>
</organism>
<keyword evidence="1" id="KW-0238">DNA-binding</keyword>
<sequence>MKFHEILRKERTSLGLNQVEFAKIFNVTKQTVSNWENGNRNPDSATLSKMADYFEVTVDYLLGRTDERNLQIEKPKLDEGITTINAKKINIDEDLPDEAIDKINEYIKMVEMMYKNKGE</sequence>
<dbReference type="PANTHER" id="PTHR46558">
    <property type="entry name" value="TRACRIPTIONAL REGULATORY PROTEIN-RELATED-RELATED"/>
    <property type="match status" value="1"/>
</dbReference>
<evidence type="ECO:0000259" key="2">
    <source>
        <dbReference type="PROSITE" id="PS50943"/>
    </source>
</evidence>
<dbReference type="Proteomes" id="UP000609849">
    <property type="component" value="Unassembled WGS sequence"/>
</dbReference>
<dbReference type="Pfam" id="PF01381">
    <property type="entry name" value="HTH_3"/>
    <property type="match status" value="1"/>
</dbReference>
<evidence type="ECO:0000313" key="4">
    <source>
        <dbReference type="Proteomes" id="UP000609849"/>
    </source>
</evidence>
<proteinExistence type="predicted"/>
<dbReference type="InterPro" id="IPR010982">
    <property type="entry name" value="Lambda_DNA-bd_dom_sf"/>
</dbReference>
<evidence type="ECO:0000313" key="3">
    <source>
        <dbReference type="EMBL" id="MBC5997943.1"/>
    </source>
</evidence>
<dbReference type="CDD" id="cd00093">
    <property type="entry name" value="HTH_XRE"/>
    <property type="match status" value="1"/>
</dbReference>
<keyword evidence="4" id="KW-1185">Reference proteome</keyword>
<dbReference type="PROSITE" id="PS50943">
    <property type="entry name" value="HTH_CROC1"/>
    <property type="match status" value="1"/>
</dbReference>
<comment type="caution">
    <text evidence="3">The sequence shown here is derived from an EMBL/GenBank/DDBJ whole genome shotgun (WGS) entry which is preliminary data.</text>
</comment>
<dbReference type="PANTHER" id="PTHR46558:SF12">
    <property type="entry name" value="DNA-BINDING PROTEIN"/>
    <property type="match status" value="1"/>
</dbReference>
<name>A0ABR7JT49_9FIRM</name>
<dbReference type="RefSeq" id="WP_153972625.1">
    <property type="nucleotide sequence ID" value="NZ_JACRWE010000008.1"/>
</dbReference>
<gene>
    <name evidence="3" type="ORF">H8923_14365</name>
</gene>
<feature type="domain" description="HTH cro/C1-type" evidence="2">
    <location>
        <begin position="7"/>
        <end position="61"/>
    </location>
</feature>
<dbReference type="SUPFAM" id="SSF47413">
    <property type="entry name" value="lambda repressor-like DNA-binding domains"/>
    <property type="match status" value="1"/>
</dbReference>
<dbReference type="InterPro" id="IPR001387">
    <property type="entry name" value="Cro/C1-type_HTH"/>
</dbReference>
<protein>
    <submittedName>
        <fullName evidence="3">Helix-turn-helix transcriptional regulator</fullName>
    </submittedName>
</protein>
<dbReference type="Gene3D" id="1.10.260.40">
    <property type="entry name" value="lambda repressor-like DNA-binding domains"/>
    <property type="match status" value="1"/>
</dbReference>
<accession>A0ABR7JT49</accession>
<dbReference type="SMART" id="SM00530">
    <property type="entry name" value="HTH_XRE"/>
    <property type="match status" value="1"/>
</dbReference>
<dbReference type="EMBL" id="JACRWE010000008">
    <property type="protein sequence ID" value="MBC5997943.1"/>
    <property type="molecule type" value="Genomic_DNA"/>
</dbReference>